<accession>A0A2G8KQL8</accession>
<gene>
    <name evidence="3" type="ORF">BSL78_12822</name>
</gene>
<organism evidence="3 4">
    <name type="scientific">Stichopus japonicus</name>
    <name type="common">Sea cucumber</name>
    <dbReference type="NCBI Taxonomy" id="307972"/>
    <lineage>
        <taxon>Eukaryota</taxon>
        <taxon>Metazoa</taxon>
        <taxon>Echinodermata</taxon>
        <taxon>Eleutherozoa</taxon>
        <taxon>Echinozoa</taxon>
        <taxon>Holothuroidea</taxon>
        <taxon>Aspidochirotacea</taxon>
        <taxon>Aspidochirotida</taxon>
        <taxon>Stichopodidae</taxon>
        <taxon>Apostichopus</taxon>
    </lineage>
</organism>
<dbReference type="InterPro" id="IPR048686">
    <property type="entry name" value="SHPRH_helical_1st"/>
</dbReference>
<dbReference type="GO" id="GO:0061630">
    <property type="term" value="F:ubiquitin protein ligase activity"/>
    <property type="evidence" value="ECO:0007669"/>
    <property type="project" value="TreeGrafter"/>
</dbReference>
<reference evidence="3 4" key="1">
    <citation type="journal article" date="2017" name="PLoS Biol.">
        <title>The sea cucumber genome provides insights into morphological evolution and visceral regeneration.</title>
        <authorList>
            <person name="Zhang X."/>
            <person name="Sun L."/>
            <person name="Yuan J."/>
            <person name="Sun Y."/>
            <person name="Gao Y."/>
            <person name="Zhang L."/>
            <person name="Li S."/>
            <person name="Dai H."/>
            <person name="Hamel J.F."/>
            <person name="Liu C."/>
            <person name="Yu Y."/>
            <person name="Liu S."/>
            <person name="Lin W."/>
            <person name="Guo K."/>
            <person name="Jin S."/>
            <person name="Xu P."/>
            <person name="Storey K.B."/>
            <person name="Huan P."/>
            <person name="Zhang T."/>
            <person name="Zhou Y."/>
            <person name="Zhang J."/>
            <person name="Lin C."/>
            <person name="Li X."/>
            <person name="Xing L."/>
            <person name="Huo D."/>
            <person name="Sun M."/>
            <person name="Wang L."/>
            <person name="Mercier A."/>
            <person name="Li F."/>
            <person name="Yang H."/>
            <person name="Xiang J."/>
        </authorList>
    </citation>
    <scope>NUCLEOTIDE SEQUENCE [LARGE SCALE GENOMIC DNA]</scope>
    <source>
        <strain evidence="3">Shaxun</strain>
        <tissue evidence="3">Muscle</tissue>
    </source>
</reference>
<keyword evidence="4" id="KW-1185">Reference proteome</keyword>
<sequence length="431" mass="49397">MEEVHWLKFSPVEAHYYKRKHEGCASQFNLTLTRVKADTSMKLSDMDRKKLAKLVLPLLSLRQACCHPQAVRGEFIRLNQSTMKMEDLLQSLIGKAKLECEEAQRQLVCAINGQAAMHMIEGEVVSAVEKYREVLRNEDEQKGKLKVDSLQIFHAMHNLGKLLEEKHEGVAPTTRDGKLTQQMEEMRVKYMGKALNNLNSCGQSLFPISEKITSLEGKVNLKKGPGWWLEASMYLMQQGRDEELIMKIKDEAPSGSSAMDQLINRFEDIRGLQYVVQEEVETLMRCYKEAKAGVKRLSKPVTAELVSSTVDCHLRPFKGRAKNDCLFCKVEGALQEYEMRLFAFEQRNQLDTLAEEPPSTSYDHKDDNVGNYTVRPRGTWAMSELQKILKTLLAFFRQVNGDPWTAEEGTLHLEMIEQMQKEFKVAFLVPR</sequence>
<proteinExistence type="predicted"/>
<dbReference type="GO" id="GO:0000209">
    <property type="term" value="P:protein polyubiquitination"/>
    <property type="evidence" value="ECO:0007669"/>
    <property type="project" value="TreeGrafter"/>
</dbReference>
<dbReference type="OrthoDB" id="423559at2759"/>
<dbReference type="PANTHER" id="PTHR45865">
    <property type="entry name" value="E3 UBIQUITIN-PROTEIN LIGASE SHPRH FAMILY MEMBER"/>
    <property type="match status" value="1"/>
</dbReference>
<name>A0A2G8KQL8_STIJA</name>
<dbReference type="Pfam" id="PF21324">
    <property type="entry name" value="SHPRH_helical-2nd"/>
    <property type="match status" value="1"/>
</dbReference>
<dbReference type="InterPro" id="IPR052583">
    <property type="entry name" value="ATP-helicase/E3_Ub-Ligase"/>
</dbReference>
<dbReference type="Pfam" id="PF21325">
    <property type="entry name" value="SHPRH_helical-1st"/>
    <property type="match status" value="1"/>
</dbReference>
<feature type="domain" description="E3 ubiquitin-protein ligase SHPRH first helical" evidence="2">
    <location>
        <begin position="85"/>
        <end position="179"/>
    </location>
</feature>
<evidence type="ECO:0000259" key="2">
    <source>
        <dbReference type="Pfam" id="PF21325"/>
    </source>
</evidence>
<feature type="domain" description="E3 ubiquitin-protein ligase SHPRH second helical" evidence="1">
    <location>
        <begin position="214"/>
        <end position="425"/>
    </location>
</feature>
<dbReference type="GO" id="GO:0005634">
    <property type="term" value="C:nucleus"/>
    <property type="evidence" value="ECO:0007669"/>
    <property type="project" value="TreeGrafter"/>
</dbReference>
<dbReference type="InterPro" id="IPR048695">
    <property type="entry name" value="SHPRH_helical_2nd"/>
</dbReference>
<comment type="caution">
    <text evidence="3">The sequence shown here is derived from an EMBL/GenBank/DDBJ whole genome shotgun (WGS) entry which is preliminary data.</text>
</comment>
<evidence type="ECO:0000313" key="3">
    <source>
        <dbReference type="EMBL" id="PIK50301.1"/>
    </source>
</evidence>
<evidence type="ECO:0000259" key="1">
    <source>
        <dbReference type="Pfam" id="PF21324"/>
    </source>
</evidence>
<protein>
    <submittedName>
        <fullName evidence="3">Uncharacterized protein</fullName>
    </submittedName>
</protein>
<dbReference type="GO" id="GO:0006974">
    <property type="term" value="P:DNA damage response"/>
    <property type="evidence" value="ECO:0007669"/>
    <property type="project" value="TreeGrafter"/>
</dbReference>
<dbReference type="EMBL" id="MRZV01000425">
    <property type="protein sequence ID" value="PIK50301.1"/>
    <property type="molecule type" value="Genomic_DNA"/>
</dbReference>
<dbReference type="STRING" id="307972.A0A2G8KQL8"/>
<evidence type="ECO:0000313" key="4">
    <source>
        <dbReference type="Proteomes" id="UP000230750"/>
    </source>
</evidence>
<dbReference type="PANTHER" id="PTHR45865:SF1">
    <property type="entry name" value="E3 UBIQUITIN-PROTEIN LIGASE SHPRH"/>
    <property type="match status" value="1"/>
</dbReference>
<dbReference type="Proteomes" id="UP000230750">
    <property type="component" value="Unassembled WGS sequence"/>
</dbReference>
<dbReference type="AlphaFoldDB" id="A0A2G8KQL8"/>